<keyword evidence="3" id="KW-0872">Ion channel impairing toxin</keyword>
<dbReference type="Gene3D" id="3.30.60.30">
    <property type="match status" value="2"/>
</dbReference>
<proteinExistence type="evidence at transcript level"/>
<evidence type="ECO:0000256" key="5">
    <source>
        <dbReference type="SAM" id="SignalP"/>
    </source>
</evidence>
<comment type="similarity">
    <text evidence="1">Belongs to the conopeptide P-like superfamily.</text>
</comment>
<dbReference type="SMART" id="SM00280">
    <property type="entry name" value="KAZAL"/>
    <property type="match status" value="1"/>
</dbReference>
<evidence type="ECO:0000256" key="1">
    <source>
        <dbReference type="ARBA" id="ARBA00009246"/>
    </source>
</evidence>
<evidence type="ECO:0000313" key="7">
    <source>
        <dbReference type="EMBL" id="AXL95538.1"/>
    </source>
</evidence>
<dbReference type="SUPFAM" id="SSF100895">
    <property type="entry name" value="Kazal-type serine protease inhibitors"/>
    <property type="match status" value="1"/>
</dbReference>
<dbReference type="AlphaFoldDB" id="A0A346CIY9"/>
<keyword evidence="2" id="KW-0800">Toxin</keyword>
<dbReference type="InterPro" id="IPR002350">
    <property type="entry name" value="Kazal_dom"/>
</dbReference>
<name>A0A346CIY9_CONER</name>
<dbReference type="GO" id="GO:0099106">
    <property type="term" value="F:ion channel regulator activity"/>
    <property type="evidence" value="ECO:0007669"/>
    <property type="project" value="UniProtKB-KW"/>
</dbReference>
<evidence type="ECO:0000256" key="4">
    <source>
        <dbReference type="ARBA" id="ARBA00046000"/>
    </source>
</evidence>
<comment type="function">
    <text evidence="4">Acts as a neurotoxin by inhibiting an ion channel. May also act as a serine protease inhibitor, since it possess the kazal serine protease inhibitor signature.</text>
</comment>
<evidence type="ECO:0000256" key="3">
    <source>
        <dbReference type="ARBA" id="ARBA00022872"/>
    </source>
</evidence>
<feature type="signal peptide" evidence="5">
    <location>
        <begin position="1"/>
        <end position="17"/>
    </location>
</feature>
<feature type="chain" id="PRO_5016692143" evidence="5">
    <location>
        <begin position="18"/>
        <end position="119"/>
    </location>
</feature>
<dbReference type="InterPro" id="IPR036058">
    <property type="entry name" value="Kazal_dom_sf"/>
</dbReference>
<keyword evidence="5" id="KW-0732">Signal</keyword>
<dbReference type="EMBL" id="MH360489">
    <property type="protein sequence ID" value="AXL95538.1"/>
    <property type="molecule type" value="mRNA"/>
</dbReference>
<reference evidence="7" key="1">
    <citation type="journal article" date="2018" name="Genome Biol. Evol.">
        <title>Conotoxin diversity in Chelyconus ermineus (Born, 1778) and the convergent origin of piscivory in the Atlantic and Indo-Pacific cones.</title>
        <authorList>
            <person name="Abalde S."/>
            <person name="Tenorio M.J."/>
            <person name="Afonso C.M."/>
            <person name="Zardoya R."/>
        </authorList>
    </citation>
    <scope>NUCLEOTIDE SEQUENCE</scope>
    <source>
        <strain evidence="7">Cerm_201</strain>
    </source>
</reference>
<protein>
    <submittedName>
        <fullName evidence="7">Kazal protease inhibitor</fullName>
    </submittedName>
</protein>
<evidence type="ECO:0000256" key="2">
    <source>
        <dbReference type="ARBA" id="ARBA00022699"/>
    </source>
</evidence>
<feature type="domain" description="Kazal-like" evidence="6">
    <location>
        <begin position="64"/>
        <end position="119"/>
    </location>
</feature>
<accession>A0A346CIY9</accession>
<sequence length="119" mass="13066">MKTAVCLFLTVLALAHGWTEEECDGICTANYEPYCLTFQKTVSNECMGDIEICKMRAKGYTLTSSVNNGCQCNIGCTMEYNPVCGLDLNTNTTTEYGNACAFRTECNGARLVEVPKDQC</sequence>
<dbReference type="PROSITE" id="PS51465">
    <property type="entry name" value="KAZAL_2"/>
    <property type="match status" value="1"/>
</dbReference>
<evidence type="ECO:0000259" key="6">
    <source>
        <dbReference type="PROSITE" id="PS51465"/>
    </source>
</evidence>
<keyword evidence="2" id="KW-0528">Neurotoxin</keyword>
<organism evidence="7">
    <name type="scientific">Conus ermineus</name>
    <name type="common">Agate cone</name>
    <name type="synonym">Chelyconus ermineus</name>
    <dbReference type="NCBI Taxonomy" id="55423"/>
    <lineage>
        <taxon>Eukaryota</taxon>
        <taxon>Metazoa</taxon>
        <taxon>Spiralia</taxon>
        <taxon>Lophotrochozoa</taxon>
        <taxon>Mollusca</taxon>
        <taxon>Gastropoda</taxon>
        <taxon>Caenogastropoda</taxon>
        <taxon>Neogastropoda</taxon>
        <taxon>Conoidea</taxon>
        <taxon>Conidae</taxon>
        <taxon>Conus</taxon>
        <taxon>Chelyconus</taxon>
    </lineage>
</organism>